<accession>A0ABZ2XML1</accession>
<dbReference type="Gene3D" id="3.40.50.1820">
    <property type="entry name" value="alpha/beta hydrolase"/>
    <property type="match status" value="1"/>
</dbReference>
<organism evidence="2 3">
    <name type="scientific">Aliisedimentitalea scapharcae</name>
    <dbReference type="NCBI Taxonomy" id="1524259"/>
    <lineage>
        <taxon>Bacteria</taxon>
        <taxon>Pseudomonadati</taxon>
        <taxon>Pseudomonadota</taxon>
        <taxon>Alphaproteobacteria</taxon>
        <taxon>Rhodobacterales</taxon>
        <taxon>Roseobacteraceae</taxon>
        <taxon>Aliisedimentitalea</taxon>
    </lineage>
</organism>
<keyword evidence="2" id="KW-0378">Hydrolase</keyword>
<gene>
    <name evidence="2" type="ORF">QEZ52_11875</name>
</gene>
<evidence type="ECO:0000259" key="1">
    <source>
        <dbReference type="Pfam" id="PF00561"/>
    </source>
</evidence>
<dbReference type="PANTHER" id="PTHR43798:SF33">
    <property type="entry name" value="HYDROLASE, PUTATIVE (AFU_ORTHOLOGUE AFUA_2G14860)-RELATED"/>
    <property type="match status" value="1"/>
</dbReference>
<feature type="domain" description="AB hydrolase-1" evidence="1">
    <location>
        <begin position="71"/>
        <end position="299"/>
    </location>
</feature>
<name>A0ABZ2XML1_9RHOB</name>
<protein>
    <submittedName>
        <fullName evidence="2">Alpha/beta hydrolase</fullName>
    </submittedName>
</protein>
<proteinExistence type="predicted"/>
<reference evidence="2 3" key="1">
    <citation type="submission" date="2023-04" db="EMBL/GenBank/DDBJ databases">
        <title>Complete genome sequence of Alisedimentitalea scapharcae.</title>
        <authorList>
            <person name="Rong J.-C."/>
            <person name="Yi M.-L."/>
            <person name="Zhao Q."/>
        </authorList>
    </citation>
    <scope>NUCLEOTIDE SEQUENCE [LARGE SCALE GENOMIC DNA]</scope>
    <source>
        <strain evidence="2 3">KCTC 42119</strain>
    </source>
</reference>
<dbReference type="PRINTS" id="PR00111">
    <property type="entry name" value="ABHYDROLASE"/>
</dbReference>
<dbReference type="InterPro" id="IPR029058">
    <property type="entry name" value="AB_hydrolase_fold"/>
</dbReference>
<dbReference type="SUPFAM" id="SSF53474">
    <property type="entry name" value="alpha/beta-Hydrolases"/>
    <property type="match status" value="1"/>
</dbReference>
<evidence type="ECO:0000313" key="2">
    <source>
        <dbReference type="EMBL" id="WZK87323.1"/>
    </source>
</evidence>
<dbReference type="Pfam" id="PF00561">
    <property type="entry name" value="Abhydrolase_1"/>
    <property type="match status" value="1"/>
</dbReference>
<dbReference type="GO" id="GO:0016787">
    <property type="term" value="F:hydrolase activity"/>
    <property type="evidence" value="ECO:0007669"/>
    <property type="project" value="UniProtKB-KW"/>
</dbReference>
<sequence length="320" mass="36099">MKFTSIPGEIFNEFIASGLMLITPEYRALKAVQKRSSDKMDALTDYKMSFQFMTIKGLRLRYSVAGNESGPAILFLSPLPQSIRCFEQIWPSLAKKFRLIGLDLPGFGRSEGGHEVMNTEAQSEILDLFVRELGIADFHLVGPDVGMPVALHYAIHRDHRLKSLVLGDGPCVTPSHNGSIIDRAVTSPLWRLIFKIGGAGPFVVGANKLAYVNYSPSDDEVEDYFASYRGRIPAIMQWFKAYPEIIGTIEPNLPEIDLPIQIFWGEDDKLLLVETAHKFQERLKNAKLRVFEECGHFSYQDKREDFAQMINDWVDGGHAE</sequence>
<dbReference type="InterPro" id="IPR050266">
    <property type="entry name" value="AB_hydrolase_sf"/>
</dbReference>
<dbReference type="InterPro" id="IPR000073">
    <property type="entry name" value="AB_hydrolase_1"/>
</dbReference>
<dbReference type="RefSeq" id="WP_406644562.1">
    <property type="nucleotide sequence ID" value="NZ_CP123584.1"/>
</dbReference>
<dbReference type="EMBL" id="CP123584">
    <property type="protein sequence ID" value="WZK87323.1"/>
    <property type="molecule type" value="Genomic_DNA"/>
</dbReference>
<dbReference type="PANTHER" id="PTHR43798">
    <property type="entry name" value="MONOACYLGLYCEROL LIPASE"/>
    <property type="match status" value="1"/>
</dbReference>
<keyword evidence="3" id="KW-1185">Reference proteome</keyword>
<dbReference type="Proteomes" id="UP001623232">
    <property type="component" value="Chromosome"/>
</dbReference>
<evidence type="ECO:0000313" key="3">
    <source>
        <dbReference type="Proteomes" id="UP001623232"/>
    </source>
</evidence>